<keyword evidence="3" id="KW-0813">Transport</keyword>
<keyword evidence="6 15" id="KW-0812">Transmembrane</keyword>
<keyword evidence="10 15" id="KW-1133">Transmembrane helix</keyword>
<evidence type="ECO:0000313" key="18">
    <source>
        <dbReference type="EMBL" id="KPU74277.1"/>
    </source>
</evidence>
<evidence type="ECO:0000256" key="5">
    <source>
        <dbReference type="ARBA" id="ARBA00022568"/>
    </source>
</evidence>
<dbReference type="PANTHER" id="PTHR10846:SF72">
    <property type="entry name" value="SODIUM_POTASSIUM_CALCIUM EXCHANGER NCKX30C"/>
    <property type="match status" value="1"/>
</dbReference>
<feature type="compositionally biased region" description="Polar residues" evidence="14">
    <location>
        <begin position="507"/>
        <end position="532"/>
    </location>
</feature>
<keyword evidence="11" id="KW-0406">Ion transport</keyword>
<dbReference type="FunFam" id="1.20.1420.30:FF:000004">
    <property type="entry name" value="Sodium/potassium/calcium exchanger 2 isoform 1"/>
    <property type="match status" value="1"/>
</dbReference>
<feature type="transmembrane region" description="Helical" evidence="15">
    <location>
        <begin position="327"/>
        <end position="345"/>
    </location>
</feature>
<keyword evidence="12 15" id="KW-0472">Membrane</keyword>
<dbReference type="GO" id="GO:0048749">
    <property type="term" value="P:compound eye development"/>
    <property type="evidence" value="ECO:0007669"/>
    <property type="project" value="EnsemblMetazoa"/>
</dbReference>
<dbReference type="Pfam" id="PF01699">
    <property type="entry name" value="Na_Ca_ex"/>
    <property type="match status" value="2"/>
</dbReference>
<evidence type="ECO:0000256" key="1">
    <source>
        <dbReference type="ARBA" id="ARBA00004141"/>
    </source>
</evidence>
<feature type="region of interest" description="Disordered" evidence="14">
    <location>
        <begin position="503"/>
        <end position="561"/>
    </location>
</feature>
<feature type="compositionally biased region" description="Polar residues" evidence="14">
    <location>
        <begin position="1"/>
        <end position="10"/>
    </location>
</feature>
<dbReference type="AlphaFoldDB" id="A0A0P8Y5A8"/>
<evidence type="ECO:0000256" key="14">
    <source>
        <dbReference type="SAM" id="MobiDB-lite"/>
    </source>
</evidence>
<dbReference type="GeneID" id="6504558"/>
<evidence type="ECO:0000256" key="12">
    <source>
        <dbReference type="ARBA" id="ARBA00023136"/>
    </source>
</evidence>
<evidence type="ECO:0000259" key="16">
    <source>
        <dbReference type="Pfam" id="PF01699"/>
    </source>
</evidence>
<feature type="region of interest" description="Disordered" evidence="14">
    <location>
        <begin position="273"/>
        <end position="311"/>
    </location>
</feature>
<dbReference type="GO" id="GO:0008273">
    <property type="term" value="F:calcium, potassium:sodium antiporter activity"/>
    <property type="evidence" value="ECO:0007669"/>
    <property type="project" value="EnsemblMetazoa"/>
</dbReference>
<evidence type="ECO:0000256" key="15">
    <source>
        <dbReference type="SAM" id="Phobius"/>
    </source>
</evidence>
<evidence type="ECO:0000256" key="10">
    <source>
        <dbReference type="ARBA" id="ARBA00022989"/>
    </source>
</evidence>
<dbReference type="EMBL" id="CH902624">
    <property type="protein sequence ID" value="KPU74273.1"/>
    <property type="molecule type" value="Genomic_DNA"/>
</dbReference>
<keyword evidence="19" id="KW-1185">Reference proteome</keyword>
<evidence type="ECO:0000313" key="19">
    <source>
        <dbReference type="Proteomes" id="UP000007801"/>
    </source>
</evidence>
<dbReference type="FunFam" id="1.20.1420.30:FF:000002">
    <property type="entry name" value="Sodium/potassium/calcium exchanger 2 isoform 1"/>
    <property type="match status" value="1"/>
</dbReference>
<evidence type="ECO:0000256" key="9">
    <source>
        <dbReference type="ARBA" id="ARBA00022847"/>
    </source>
</evidence>
<protein>
    <submittedName>
        <fullName evidence="17">Uncharacterized protein, isoform D</fullName>
    </submittedName>
    <submittedName>
        <fullName evidence="18">Uncharacterized protein, isoform H</fullName>
    </submittedName>
</protein>
<dbReference type="Proteomes" id="UP000007801">
    <property type="component" value="Unassembled WGS sequence"/>
</dbReference>
<keyword evidence="7" id="KW-0677">Repeat</keyword>
<feature type="transmembrane region" description="Helical" evidence="15">
    <location>
        <begin position="431"/>
        <end position="449"/>
    </location>
</feature>
<dbReference type="STRING" id="7217.A0A0P8Y5A8"/>
<feature type="transmembrane region" description="Helical" evidence="15">
    <location>
        <begin position="455"/>
        <end position="477"/>
    </location>
</feature>
<dbReference type="EMBL" id="CH902624">
    <property type="protein sequence ID" value="KPU74277.1"/>
    <property type="molecule type" value="Genomic_DNA"/>
</dbReference>
<reference evidence="17" key="3">
    <citation type="submission" date="2015-10" db="EMBL/GenBank/DDBJ databases">
        <authorList>
            <consortium name="FlyBase"/>
        </authorList>
    </citation>
    <scope>NUCLEOTIDE SEQUENCE</scope>
    <source>
        <strain evidence="17">TSC#14024-0371.13</strain>
    </source>
</reference>
<feature type="domain" description="Sodium/calcium exchanger membrane region" evidence="16">
    <location>
        <begin position="723"/>
        <end position="870"/>
    </location>
</feature>
<name>A0A0P8Y5A8_DROAN</name>
<evidence type="ECO:0000313" key="17">
    <source>
        <dbReference type="EMBL" id="KPU74273.1"/>
    </source>
</evidence>
<evidence type="ECO:0000256" key="3">
    <source>
        <dbReference type="ARBA" id="ARBA00022448"/>
    </source>
</evidence>
<dbReference type="InterPro" id="IPR044880">
    <property type="entry name" value="NCX_ion-bd_dom_sf"/>
</dbReference>
<dbReference type="GO" id="GO:0006874">
    <property type="term" value="P:intracellular calcium ion homeostasis"/>
    <property type="evidence" value="ECO:0007669"/>
    <property type="project" value="TreeGrafter"/>
</dbReference>
<evidence type="ECO:0000256" key="6">
    <source>
        <dbReference type="ARBA" id="ARBA00022692"/>
    </source>
</evidence>
<feature type="region of interest" description="Disordered" evidence="14">
    <location>
        <begin position="1"/>
        <end position="36"/>
    </location>
</feature>
<feature type="domain" description="Sodium/calcium exchanger membrane region" evidence="16">
    <location>
        <begin position="332"/>
        <end position="473"/>
    </location>
</feature>
<dbReference type="InterPro" id="IPR004837">
    <property type="entry name" value="NaCa_Exmemb"/>
</dbReference>
<comment type="similarity">
    <text evidence="2">Belongs to the Ca(2+):cation antiporter (CaCA) (TC 2.A.19) family. SLC24A subfamily.</text>
</comment>
<keyword evidence="9" id="KW-0769">Symport</keyword>
<dbReference type="NCBIfam" id="TIGR00367">
    <property type="entry name" value="calcium/sodium antiporter"/>
    <property type="match status" value="1"/>
</dbReference>
<dbReference type="GO" id="GO:0005886">
    <property type="term" value="C:plasma membrane"/>
    <property type="evidence" value="ECO:0007669"/>
    <property type="project" value="TreeGrafter"/>
</dbReference>
<proteinExistence type="inferred from homology"/>
<feature type="region of interest" description="Disordered" evidence="14">
    <location>
        <begin position="214"/>
        <end position="241"/>
    </location>
</feature>
<reference evidence="17" key="2">
    <citation type="journal article" date="2008" name="Bioinformatics">
        <title>Assembly reconciliation.</title>
        <authorList>
            <person name="Zimin A.V."/>
            <person name="Smith D.R."/>
            <person name="Sutton G."/>
            <person name="Yorke J.A."/>
        </authorList>
    </citation>
    <scope>NUCLEOTIDE SEQUENCE</scope>
    <source>
        <strain evidence="17">TSC#14024-0371.13</strain>
    </source>
</reference>
<reference evidence="17 19" key="1">
    <citation type="journal article" date="2007" name="Nature">
        <title>Evolution of genes and genomes on the Drosophila phylogeny.</title>
        <authorList>
            <consortium name="Drosophila 12 Genomes Consortium"/>
            <person name="Clark A.G."/>
            <person name="Eisen M.B."/>
            <person name="Smith D.R."/>
            <person name="Bergman C.M."/>
            <person name="Oliver B."/>
            <person name="Markow T.A."/>
            <person name="Kaufman T.C."/>
            <person name="Kellis M."/>
            <person name="Gelbart W."/>
            <person name="Iyer V.N."/>
            <person name="Pollard D.A."/>
            <person name="Sackton T.B."/>
            <person name="Larracuente A.M."/>
            <person name="Singh N.D."/>
            <person name="Abad J.P."/>
            <person name="Abt D.N."/>
            <person name="Adryan B."/>
            <person name="Aguade M."/>
            <person name="Akashi H."/>
            <person name="Anderson W.W."/>
            <person name="Aquadro C.F."/>
            <person name="Ardell D.H."/>
            <person name="Arguello R."/>
            <person name="Artieri C.G."/>
            <person name="Barbash D.A."/>
            <person name="Barker D."/>
            <person name="Barsanti P."/>
            <person name="Batterham P."/>
            <person name="Batzoglou S."/>
            <person name="Begun D."/>
            <person name="Bhutkar A."/>
            <person name="Blanco E."/>
            <person name="Bosak S.A."/>
            <person name="Bradley R.K."/>
            <person name="Brand A.D."/>
            <person name="Brent M.R."/>
            <person name="Brooks A.N."/>
            <person name="Brown R.H."/>
            <person name="Butlin R.K."/>
            <person name="Caggese C."/>
            <person name="Calvi B.R."/>
            <person name="Bernardo de Carvalho A."/>
            <person name="Caspi A."/>
            <person name="Castrezana S."/>
            <person name="Celniker S.E."/>
            <person name="Chang J.L."/>
            <person name="Chapple C."/>
            <person name="Chatterji S."/>
            <person name="Chinwalla A."/>
            <person name="Civetta A."/>
            <person name="Clifton S.W."/>
            <person name="Comeron J.M."/>
            <person name="Costello J.C."/>
            <person name="Coyne J.A."/>
            <person name="Daub J."/>
            <person name="David R.G."/>
            <person name="Delcher A.L."/>
            <person name="Delehaunty K."/>
            <person name="Do C.B."/>
            <person name="Ebling H."/>
            <person name="Edwards K."/>
            <person name="Eickbush T."/>
            <person name="Evans J.D."/>
            <person name="Filipski A."/>
            <person name="Findeiss S."/>
            <person name="Freyhult E."/>
            <person name="Fulton L."/>
            <person name="Fulton R."/>
            <person name="Garcia A.C."/>
            <person name="Gardiner A."/>
            <person name="Garfield D.A."/>
            <person name="Garvin B.E."/>
            <person name="Gibson G."/>
            <person name="Gilbert D."/>
            <person name="Gnerre S."/>
            <person name="Godfrey J."/>
            <person name="Good R."/>
            <person name="Gotea V."/>
            <person name="Gravely B."/>
            <person name="Greenberg A.J."/>
            <person name="Griffiths-Jones S."/>
            <person name="Gross S."/>
            <person name="Guigo R."/>
            <person name="Gustafson E.A."/>
            <person name="Haerty W."/>
            <person name="Hahn M.W."/>
            <person name="Halligan D.L."/>
            <person name="Halpern A.L."/>
            <person name="Halter G.M."/>
            <person name="Han M.V."/>
            <person name="Heger A."/>
            <person name="Hillier L."/>
            <person name="Hinrichs A.S."/>
            <person name="Holmes I."/>
            <person name="Hoskins R.A."/>
            <person name="Hubisz M.J."/>
            <person name="Hultmark D."/>
            <person name="Huntley M.A."/>
            <person name="Jaffe D.B."/>
            <person name="Jagadeeshan S."/>
            <person name="Jeck W.R."/>
            <person name="Johnson J."/>
            <person name="Jones C.D."/>
            <person name="Jordan W.C."/>
            <person name="Karpen G.H."/>
            <person name="Kataoka E."/>
            <person name="Keightley P.D."/>
            <person name="Kheradpour P."/>
            <person name="Kirkness E.F."/>
            <person name="Koerich L.B."/>
            <person name="Kristiansen K."/>
            <person name="Kudrna D."/>
            <person name="Kulathinal R.J."/>
            <person name="Kumar S."/>
            <person name="Kwok R."/>
            <person name="Lander E."/>
            <person name="Langley C.H."/>
            <person name="Lapoint R."/>
            <person name="Lazzaro B.P."/>
            <person name="Lee S.J."/>
            <person name="Levesque L."/>
            <person name="Li R."/>
            <person name="Lin C.F."/>
            <person name="Lin M.F."/>
            <person name="Lindblad-Toh K."/>
            <person name="Llopart A."/>
            <person name="Long M."/>
            <person name="Low L."/>
            <person name="Lozovsky E."/>
            <person name="Lu J."/>
            <person name="Luo M."/>
            <person name="Machado C.A."/>
            <person name="Makalowski W."/>
            <person name="Marzo M."/>
            <person name="Matsuda M."/>
            <person name="Matzkin L."/>
            <person name="McAllister B."/>
            <person name="McBride C.S."/>
            <person name="McKernan B."/>
            <person name="McKernan K."/>
            <person name="Mendez-Lago M."/>
            <person name="Minx P."/>
            <person name="Mollenhauer M.U."/>
            <person name="Montooth K."/>
            <person name="Mount S.M."/>
            <person name="Mu X."/>
            <person name="Myers E."/>
            <person name="Negre B."/>
            <person name="Newfeld S."/>
            <person name="Nielsen R."/>
            <person name="Noor M.A."/>
            <person name="O'Grady P."/>
            <person name="Pachter L."/>
            <person name="Papaceit M."/>
            <person name="Parisi M.J."/>
            <person name="Parisi M."/>
            <person name="Parts L."/>
            <person name="Pedersen J.S."/>
            <person name="Pesole G."/>
            <person name="Phillippy A.M."/>
            <person name="Ponting C.P."/>
            <person name="Pop M."/>
            <person name="Porcelli D."/>
            <person name="Powell J.R."/>
            <person name="Prohaska S."/>
            <person name="Pruitt K."/>
            <person name="Puig M."/>
            <person name="Quesneville H."/>
            <person name="Ram K.R."/>
            <person name="Rand D."/>
            <person name="Rasmussen M.D."/>
            <person name="Reed L.K."/>
            <person name="Reenan R."/>
            <person name="Reily A."/>
            <person name="Remington K.A."/>
            <person name="Rieger T.T."/>
            <person name="Ritchie M.G."/>
            <person name="Robin C."/>
            <person name="Rogers Y.H."/>
            <person name="Rohde C."/>
            <person name="Rozas J."/>
            <person name="Rubenfield M.J."/>
            <person name="Ruiz A."/>
            <person name="Russo S."/>
            <person name="Salzberg S.L."/>
            <person name="Sanchez-Gracia A."/>
            <person name="Saranga D.J."/>
            <person name="Sato H."/>
            <person name="Schaeffer S.W."/>
            <person name="Schatz M.C."/>
            <person name="Schlenke T."/>
            <person name="Schwartz R."/>
            <person name="Segarra C."/>
            <person name="Singh R.S."/>
            <person name="Sirot L."/>
            <person name="Sirota M."/>
            <person name="Sisneros N.B."/>
            <person name="Smith C.D."/>
            <person name="Smith T.F."/>
            <person name="Spieth J."/>
            <person name="Stage D.E."/>
            <person name="Stark A."/>
            <person name="Stephan W."/>
            <person name="Strausberg R.L."/>
            <person name="Strempel S."/>
            <person name="Sturgill D."/>
            <person name="Sutton G."/>
            <person name="Sutton G.G."/>
            <person name="Tao W."/>
            <person name="Teichmann S."/>
            <person name="Tobari Y.N."/>
            <person name="Tomimura Y."/>
            <person name="Tsolas J.M."/>
            <person name="Valente V.L."/>
            <person name="Venter E."/>
            <person name="Venter J.C."/>
            <person name="Vicario S."/>
            <person name="Vieira F.G."/>
            <person name="Vilella A.J."/>
            <person name="Villasante A."/>
            <person name="Walenz B."/>
            <person name="Wang J."/>
            <person name="Wasserman M."/>
            <person name="Watts T."/>
            <person name="Wilson D."/>
            <person name="Wilson R.K."/>
            <person name="Wing R.A."/>
            <person name="Wolfner M.F."/>
            <person name="Wong A."/>
            <person name="Wong G.K."/>
            <person name="Wu C.I."/>
            <person name="Wu G."/>
            <person name="Yamamoto D."/>
            <person name="Yang H.P."/>
            <person name="Yang S.P."/>
            <person name="Yorke J.A."/>
            <person name="Yoshida K."/>
            <person name="Zdobnov E."/>
            <person name="Zhang P."/>
            <person name="Zhang Y."/>
            <person name="Zimin A.V."/>
            <person name="Baldwin J."/>
            <person name="Abdouelleil A."/>
            <person name="Abdulkadir J."/>
            <person name="Abebe A."/>
            <person name="Abera B."/>
            <person name="Abreu J."/>
            <person name="Acer S.C."/>
            <person name="Aftuck L."/>
            <person name="Alexander A."/>
            <person name="An P."/>
            <person name="Anderson E."/>
            <person name="Anderson S."/>
            <person name="Arachi H."/>
            <person name="Azer M."/>
            <person name="Bachantsang P."/>
            <person name="Barry A."/>
            <person name="Bayul T."/>
            <person name="Berlin A."/>
            <person name="Bessette D."/>
            <person name="Bloom T."/>
            <person name="Blye J."/>
            <person name="Boguslavskiy L."/>
            <person name="Bonnet C."/>
            <person name="Boukhgalter B."/>
            <person name="Bourzgui I."/>
            <person name="Brown A."/>
            <person name="Cahill P."/>
            <person name="Channer S."/>
            <person name="Cheshatsang Y."/>
            <person name="Chuda L."/>
            <person name="Citroen M."/>
            <person name="Collymore A."/>
            <person name="Cooke P."/>
            <person name="Costello M."/>
            <person name="D'Aco K."/>
            <person name="Daza R."/>
            <person name="De Haan G."/>
            <person name="DeGray S."/>
            <person name="DeMaso C."/>
            <person name="Dhargay N."/>
            <person name="Dooley K."/>
            <person name="Dooley E."/>
            <person name="Doricent M."/>
            <person name="Dorje P."/>
            <person name="Dorjee K."/>
            <person name="Dupes A."/>
            <person name="Elong R."/>
            <person name="Falk J."/>
            <person name="Farina A."/>
            <person name="Faro S."/>
            <person name="Ferguson D."/>
            <person name="Fisher S."/>
            <person name="Foley C.D."/>
            <person name="Franke A."/>
            <person name="Friedrich D."/>
            <person name="Gadbois L."/>
            <person name="Gearin G."/>
            <person name="Gearin C.R."/>
            <person name="Giannoukos G."/>
            <person name="Goode T."/>
            <person name="Graham J."/>
            <person name="Grandbois E."/>
            <person name="Grewal S."/>
            <person name="Gyaltsen K."/>
            <person name="Hafez N."/>
            <person name="Hagos B."/>
            <person name="Hall J."/>
            <person name="Henson C."/>
            <person name="Hollinger A."/>
            <person name="Honan T."/>
            <person name="Huard M.D."/>
            <person name="Hughes L."/>
            <person name="Hurhula B."/>
            <person name="Husby M.E."/>
            <person name="Kamat A."/>
            <person name="Kanga B."/>
            <person name="Kashin S."/>
            <person name="Khazanovich D."/>
            <person name="Kisner P."/>
            <person name="Lance K."/>
            <person name="Lara M."/>
            <person name="Lee W."/>
            <person name="Lennon N."/>
            <person name="Letendre F."/>
            <person name="LeVine R."/>
            <person name="Lipovsky A."/>
            <person name="Liu X."/>
            <person name="Liu J."/>
            <person name="Liu S."/>
            <person name="Lokyitsang T."/>
            <person name="Lokyitsang Y."/>
            <person name="Lubonja R."/>
            <person name="Lui A."/>
            <person name="MacDonald P."/>
            <person name="Magnisalis V."/>
            <person name="Maru K."/>
            <person name="Matthews C."/>
            <person name="McCusker W."/>
            <person name="McDonough S."/>
            <person name="Mehta T."/>
            <person name="Meldrim J."/>
            <person name="Meneus L."/>
            <person name="Mihai O."/>
            <person name="Mihalev A."/>
            <person name="Mihova T."/>
            <person name="Mittelman R."/>
            <person name="Mlenga V."/>
            <person name="Montmayeur A."/>
            <person name="Mulrain L."/>
            <person name="Navidi A."/>
            <person name="Naylor J."/>
            <person name="Negash T."/>
            <person name="Nguyen T."/>
            <person name="Nguyen N."/>
            <person name="Nicol R."/>
            <person name="Norbu C."/>
            <person name="Norbu N."/>
            <person name="Novod N."/>
            <person name="O'Neill B."/>
            <person name="Osman S."/>
            <person name="Markiewicz E."/>
            <person name="Oyono O.L."/>
            <person name="Patti C."/>
            <person name="Phunkhang P."/>
            <person name="Pierre F."/>
            <person name="Priest M."/>
            <person name="Raghuraman S."/>
            <person name="Rege F."/>
            <person name="Reyes R."/>
            <person name="Rise C."/>
            <person name="Rogov P."/>
            <person name="Ross K."/>
            <person name="Ryan E."/>
            <person name="Settipalli S."/>
            <person name="Shea T."/>
            <person name="Sherpa N."/>
            <person name="Shi L."/>
            <person name="Shih D."/>
            <person name="Sparrow T."/>
            <person name="Spaulding J."/>
            <person name="Stalker J."/>
            <person name="Stange-Thomann N."/>
            <person name="Stavropoulos S."/>
            <person name="Stone C."/>
            <person name="Strader C."/>
            <person name="Tesfaye S."/>
            <person name="Thomson T."/>
            <person name="Thoulutsang Y."/>
            <person name="Thoulutsang D."/>
            <person name="Topham K."/>
            <person name="Topping I."/>
            <person name="Tsamla T."/>
            <person name="Vassiliev H."/>
            <person name="Vo A."/>
            <person name="Wangchuk T."/>
            <person name="Wangdi T."/>
            <person name="Weiand M."/>
            <person name="Wilkinson J."/>
            <person name="Wilson A."/>
            <person name="Yadav S."/>
            <person name="Young G."/>
            <person name="Yu Q."/>
            <person name="Zembek L."/>
            <person name="Zhong D."/>
            <person name="Zimmer A."/>
            <person name="Zwirko Z."/>
            <person name="Jaffe D.B."/>
            <person name="Alvarez P."/>
            <person name="Brockman W."/>
            <person name="Butler J."/>
            <person name="Chin C."/>
            <person name="Gnerre S."/>
            <person name="Grabherr M."/>
            <person name="Kleber M."/>
            <person name="Mauceli E."/>
            <person name="MacCallum I."/>
        </authorList>
    </citation>
    <scope>NUCLEOTIDE SEQUENCE [LARGE SCALE GENOMIC DNA]</scope>
    <source>
        <strain evidence="17">TSC#14024-0371.13</strain>
        <strain evidence="19">Tucson 14024-0371.13</strain>
    </source>
</reference>
<feature type="compositionally biased region" description="Low complexity" evidence="14">
    <location>
        <begin position="13"/>
        <end position="34"/>
    </location>
</feature>
<gene>
    <name evidence="17" type="primary">Dana\GF21888</name>
    <name evidence="17" type="synonym">dana_GLEANR_586</name>
    <name evidence="17" type="ORF">GF21888</name>
</gene>
<feature type="compositionally biased region" description="Gly residues" evidence="14">
    <location>
        <begin position="540"/>
        <end position="555"/>
    </location>
</feature>
<dbReference type="GO" id="GO:0005262">
    <property type="term" value="F:calcium channel activity"/>
    <property type="evidence" value="ECO:0007669"/>
    <property type="project" value="TreeGrafter"/>
</dbReference>
<feature type="transmembrane region" description="Helical" evidence="15">
    <location>
        <begin position="757"/>
        <end position="778"/>
    </location>
</feature>
<evidence type="ECO:0000256" key="11">
    <source>
        <dbReference type="ARBA" id="ARBA00023065"/>
    </source>
</evidence>
<evidence type="ECO:0000256" key="13">
    <source>
        <dbReference type="ARBA" id="ARBA00023180"/>
    </source>
</evidence>
<keyword evidence="8" id="KW-0106">Calcium</keyword>
<feature type="transmembrane region" description="Helical" evidence="15">
    <location>
        <begin position="799"/>
        <end position="817"/>
    </location>
</feature>
<accession>A0A0P8Y5A8</accession>
<dbReference type="PANTHER" id="PTHR10846">
    <property type="entry name" value="SODIUM/POTASSIUM/CALCIUM EXCHANGER"/>
    <property type="match status" value="1"/>
</dbReference>
<evidence type="ECO:0000256" key="7">
    <source>
        <dbReference type="ARBA" id="ARBA00022737"/>
    </source>
</evidence>
<feature type="compositionally biased region" description="Polar residues" evidence="14">
    <location>
        <begin position="291"/>
        <end position="310"/>
    </location>
</feature>
<evidence type="ECO:0000256" key="2">
    <source>
        <dbReference type="ARBA" id="ARBA00005364"/>
    </source>
</evidence>
<feature type="compositionally biased region" description="Low complexity" evidence="14">
    <location>
        <begin position="228"/>
        <end position="240"/>
    </location>
</feature>
<dbReference type="Gene3D" id="1.20.1420.30">
    <property type="entry name" value="NCX, central ion-binding region"/>
    <property type="match status" value="2"/>
</dbReference>
<keyword evidence="13" id="KW-0325">Glycoprotein</keyword>
<dbReference type="GO" id="GO:0015293">
    <property type="term" value="F:symporter activity"/>
    <property type="evidence" value="ECO:0007669"/>
    <property type="project" value="UniProtKB-KW"/>
</dbReference>
<comment type="subcellular location">
    <subcellularLocation>
        <location evidence="1">Membrane</location>
        <topology evidence="1">Multi-pass membrane protein</topology>
    </subcellularLocation>
</comment>
<dbReference type="InterPro" id="IPR004481">
    <property type="entry name" value="K/Na/Ca-exchanger"/>
</dbReference>
<feature type="transmembrane region" description="Helical" evidence="15">
    <location>
        <begin position="853"/>
        <end position="872"/>
    </location>
</feature>
<evidence type="ECO:0000256" key="8">
    <source>
        <dbReference type="ARBA" id="ARBA00022837"/>
    </source>
</evidence>
<dbReference type="OrthoDB" id="2127281at2759"/>
<keyword evidence="4" id="KW-0050">Antiport</keyword>
<keyword evidence="5" id="KW-0109">Calcium transport</keyword>
<evidence type="ECO:0000256" key="4">
    <source>
        <dbReference type="ARBA" id="ARBA00022449"/>
    </source>
</evidence>
<sequence length="881" mass="95483">MLQPTTCNKQHQQRQQPATAATAAGSADSGSQDQRIAAKDHGALEAETGTETATATATATAIYRKSSNFWCQSNMLPVSCSTTRCSSSSSCSSNSSSTTIDFNSRRRRGRLRGHAPLALEERPKQHQATLLDECVNIFKRLVLLTLKTISATTITKAKTRSRAVAAASATSRGASGELLGSPTRSRCHLRCLRLPIYSLLLVCLATQGLGLGDAAKPKSAKQHFGSSNNNNNPNQNQNQNDVLPQASNEALDEAELLYPYQSGEQMFGLEEDQDQEQLGSNAGPGSDEDNAANQRGINDTHNDNSTTTKTPLFPKDLFTKEQLENGAVILHIIGVIYMFVALAIVCDEFFVPSLDVIIEKLGITDDVAGATFMAAGGSAPELFTSVIGVFVSFDDVGIGTIVGSAVFNILFVIGMCALFSKTVLSLTWWPLFRDCSFYSISLLVLIYFFRDNRIFWWEALILFTIYIAYVTFMKWNVQVEHCVKKMITKNKVTRVRSTDQLMPAGNAANSSETSMATQPGGSVTSRAASETRSGPPGSSTAGGGTGNSSGGGGTSGSTQTGAKFRHGLLQLMIHTIDPLHDDDVPGKVDEKATQLHAIASLKVLLDATKPQRGGATTSAANHVKINLKETTLADRPNGNIDTTLDSPSLSGRRPSWIEQRVKIQTRKFSIKAPEIEDEPEPLSMAWPDTARKRLTYVLVAPLLVPMWLTLPDTRTPRGKRFFPVTFIGSIVWIAAFSYLMVWWANVAGDTARIPPEVMGLTFLAAGTSIPDLITSVIVARKGFGDMAVSSSVGSNIFDVTVGLPIPWLLYGIIYGAPVEVNSVGMVCSITILFMMLVFVVLSIACFRWRMNKGLGFTMFLLYFVFVAVSLMFEYDLITCPV</sequence>
<feature type="transmembrane region" description="Helical" evidence="15">
    <location>
        <begin position="823"/>
        <end position="846"/>
    </location>
</feature>
<feature type="transmembrane region" description="Helical" evidence="15">
    <location>
        <begin position="721"/>
        <end position="745"/>
    </location>
</feature>
<feature type="transmembrane region" description="Helical" evidence="15">
    <location>
        <begin position="396"/>
        <end position="419"/>
    </location>
</feature>
<organism evidence="17 19">
    <name type="scientific">Drosophila ananassae</name>
    <name type="common">Fruit fly</name>
    <dbReference type="NCBI Taxonomy" id="7217"/>
    <lineage>
        <taxon>Eukaryota</taxon>
        <taxon>Metazoa</taxon>
        <taxon>Ecdysozoa</taxon>
        <taxon>Arthropoda</taxon>
        <taxon>Hexapoda</taxon>
        <taxon>Insecta</taxon>
        <taxon>Pterygota</taxon>
        <taxon>Neoptera</taxon>
        <taxon>Endopterygota</taxon>
        <taxon>Diptera</taxon>
        <taxon>Brachycera</taxon>
        <taxon>Muscomorpha</taxon>
        <taxon>Ephydroidea</taxon>
        <taxon>Drosophilidae</taxon>
        <taxon>Drosophila</taxon>
        <taxon>Sophophora</taxon>
    </lineage>
</organism>
<dbReference type="FunCoup" id="A0A0P8Y5A8">
    <property type="interactions" value="202"/>
</dbReference>